<organism evidence="2 3">
    <name type="scientific">Mameliella alba</name>
    <dbReference type="NCBI Taxonomy" id="561184"/>
    <lineage>
        <taxon>Bacteria</taxon>
        <taxon>Pseudomonadati</taxon>
        <taxon>Pseudomonadota</taxon>
        <taxon>Alphaproteobacteria</taxon>
        <taxon>Rhodobacterales</taxon>
        <taxon>Roseobacteraceae</taxon>
        <taxon>Mameliella</taxon>
    </lineage>
</organism>
<proteinExistence type="predicted"/>
<comment type="caution">
    <text evidence="2">The sequence shown here is derived from an EMBL/GenBank/DDBJ whole genome shotgun (WGS) entry which is preliminary data.</text>
</comment>
<name>A0A0B3S5V7_9RHOB</name>
<dbReference type="STRING" id="561184.SAMN05216376_10212"/>
<keyword evidence="3" id="KW-1185">Reference proteome</keyword>
<evidence type="ECO:0000313" key="2">
    <source>
        <dbReference type="EMBL" id="KHQ52056.1"/>
    </source>
</evidence>
<sequence length="49" mass="5494">MLNASDIAADPRTPGEGDRRPVTLGFSTLFSLERLFDRIECKPEGRTWA</sequence>
<reference evidence="2 3" key="1">
    <citation type="submission" date="2014-10" db="EMBL/GenBank/DDBJ databases">
        <title>Genome sequence of Ponticoccus sp. strain UMTAT08 isolated from clonal culture of toxic dinoflagellate Alexandrium tamiyavanichii.</title>
        <authorList>
            <person name="Gan H.Y."/>
            <person name="Muhd D.-D."/>
            <person name="Mohd Noor M.E."/>
            <person name="Yeong Y.S."/>
            <person name="Usup G."/>
        </authorList>
    </citation>
    <scope>NUCLEOTIDE SEQUENCE [LARGE SCALE GENOMIC DNA]</scope>
    <source>
        <strain evidence="2 3">UMTAT08</strain>
    </source>
</reference>
<dbReference type="EMBL" id="JSUQ01000012">
    <property type="protein sequence ID" value="KHQ52056.1"/>
    <property type="molecule type" value="Genomic_DNA"/>
</dbReference>
<gene>
    <name evidence="2" type="ORF">OA50_03071</name>
</gene>
<evidence type="ECO:0000256" key="1">
    <source>
        <dbReference type="SAM" id="MobiDB-lite"/>
    </source>
</evidence>
<evidence type="ECO:0000313" key="3">
    <source>
        <dbReference type="Proteomes" id="UP000030960"/>
    </source>
</evidence>
<dbReference type="AlphaFoldDB" id="A0A0B3S5V7"/>
<feature type="region of interest" description="Disordered" evidence="1">
    <location>
        <begin position="1"/>
        <end position="21"/>
    </location>
</feature>
<protein>
    <submittedName>
        <fullName evidence="2">Uncharacterized protein</fullName>
    </submittedName>
</protein>
<dbReference type="Proteomes" id="UP000030960">
    <property type="component" value="Unassembled WGS sequence"/>
</dbReference>
<accession>A0A0B3S5V7</accession>